<dbReference type="InterPro" id="IPR053848">
    <property type="entry name" value="IMS_HHH_1"/>
</dbReference>
<evidence type="ECO:0000256" key="8">
    <source>
        <dbReference type="ARBA" id="ARBA00022723"/>
    </source>
</evidence>
<dbReference type="Pfam" id="PF11799">
    <property type="entry name" value="IMS_C"/>
    <property type="match status" value="1"/>
</dbReference>
<dbReference type="InterPro" id="IPR036775">
    <property type="entry name" value="DNA_pol_Y-fam_lit_finger_sf"/>
</dbReference>
<dbReference type="FunFam" id="1.10.150.20:FF:000019">
    <property type="entry name" value="DNA polymerase IV"/>
    <property type="match status" value="1"/>
</dbReference>
<dbReference type="InterPro" id="IPR022880">
    <property type="entry name" value="DNApol_IV"/>
</dbReference>
<evidence type="ECO:0000256" key="6">
    <source>
        <dbReference type="ARBA" id="ARBA00022695"/>
    </source>
</evidence>
<keyword evidence="12 15" id="KW-0238">DNA-binding</keyword>
<dbReference type="HAMAP" id="MF_01113">
    <property type="entry name" value="DNApol_IV"/>
    <property type="match status" value="1"/>
</dbReference>
<dbReference type="InterPro" id="IPR043502">
    <property type="entry name" value="DNA/RNA_pol_sf"/>
</dbReference>
<dbReference type="EMBL" id="FN545200">
    <property type="protein sequence ID" value="CBA73602.1"/>
    <property type="molecule type" value="Genomic_DNA"/>
</dbReference>
<dbReference type="PROSITE" id="PS50173">
    <property type="entry name" value="UMUC"/>
    <property type="match status" value="1"/>
</dbReference>
<dbReference type="InterPro" id="IPR043128">
    <property type="entry name" value="Rev_trsase/Diguanyl_cyclase"/>
</dbReference>
<evidence type="ECO:0000256" key="1">
    <source>
        <dbReference type="ARBA" id="ARBA00004496"/>
    </source>
</evidence>
<dbReference type="FunFam" id="3.40.1170.60:FF:000001">
    <property type="entry name" value="DNA polymerase IV"/>
    <property type="match status" value="1"/>
</dbReference>
<dbReference type="EC" id="2.7.7.7" evidence="15"/>
<evidence type="ECO:0000313" key="17">
    <source>
        <dbReference type="EMBL" id="CBA73602.1"/>
    </source>
</evidence>
<evidence type="ECO:0000256" key="10">
    <source>
        <dbReference type="ARBA" id="ARBA00022842"/>
    </source>
</evidence>
<accession>D2U048</accession>
<evidence type="ECO:0000256" key="3">
    <source>
        <dbReference type="ARBA" id="ARBA00022457"/>
    </source>
</evidence>
<dbReference type="GO" id="GO:0009432">
    <property type="term" value="P:SOS response"/>
    <property type="evidence" value="ECO:0007669"/>
    <property type="project" value="UniProtKB-ARBA"/>
</dbReference>
<dbReference type="SUPFAM" id="SSF56672">
    <property type="entry name" value="DNA/RNA polymerases"/>
    <property type="match status" value="1"/>
</dbReference>
<feature type="binding site" evidence="15">
    <location>
        <position position="109"/>
    </location>
    <ligand>
        <name>Mg(2+)</name>
        <dbReference type="ChEBI" id="CHEBI:18420"/>
    </ligand>
</feature>
<comment type="subunit">
    <text evidence="15">Monomer.</text>
</comment>
<evidence type="ECO:0000256" key="14">
    <source>
        <dbReference type="ARBA" id="ARBA00049244"/>
    </source>
</evidence>
<dbReference type="SUPFAM" id="SSF100879">
    <property type="entry name" value="Lesion bypass DNA polymerase (Y-family), little finger domain"/>
    <property type="match status" value="1"/>
</dbReference>
<keyword evidence="3 15" id="KW-0515">Mutator protein</keyword>
<dbReference type="AlphaFoldDB" id="D2U048"/>
<evidence type="ECO:0000256" key="2">
    <source>
        <dbReference type="ARBA" id="ARBA00010945"/>
    </source>
</evidence>
<gene>
    <name evidence="15" type="primary">dinB</name>
    <name evidence="17" type="ORF">ARN_18530</name>
</gene>
<name>D2U048_9GAMM</name>
<evidence type="ECO:0000256" key="13">
    <source>
        <dbReference type="ARBA" id="ARBA00023204"/>
    </source>
</evidence>
<dbReference type="GO" id="GO:0005829">
    <property type="term" value="C:cytosol"/>
    <property type="evidence" value="ECO:0007669"/>
    <property type="project" value="TreeGrafter"/>
</dbReference>
<sequence>MSLGEGVRKIIHIDMDCFYAAIEMRDNPSLRTIPLAIGGRADRRGVVSTANYLARRYGVHSAMSTALALKRCPQLKIIPGRMSLYKEISWQIRQILLEFTQLVEPVSLDEAYLDVTNSSHYYGSATLIANAIRQRIFNQLSLTASAGIAPVKFLAKIASDINKPNGQYVITPEQVTNFIYPLSLRKIPGVGKVTAQRLQKMGLETCGDIQQFDLITLVKELGKFGQILWDLSHGVDPRRINSERLRKSVGVERTVAKDIYQWDDCMKIIERLYPELESRLAKIKPELSIASQGVKMKFADFQLTTQEHSYPILSKGDLIQIAQQIWQQRRADRGVRLVGLHVTLQNPQLEKQLILNW</sequence>
<keyword evidence="10 15" id="KW-0460">Magnesium</keyword>
<evidence type="ECO:0000259" key="16">
    <source>
        <dbReference type="PROSITE" id="PS50173"/>
    </source>
</evidence>
<evidence type="ECO:0000256" key="15">
    <source>
        <dbReference type="HAMAP-Rule" id="MF_01113"/>
    </source>
</evidence>
<keyword evidence="13 15" id="KW-0234">DNA repair</keyword>
<dbReference type="PANTHER" id="PTHR11076:SF33">
    <property type="entry name" value="DNA POLYMERASE KAPPA"/>
    <property type="match status" value="1"/>
</dbReference>
<feature type="binding site" evidence="15">
    <location>
        <position position="14"/>
    </location>
    <ligand>
        <name>Mg(2+)</name>
        <dbReference type="ChEBI" id="CHEBI:18420"/>
    </ligand>
</feature>
<dbReference type="GO" id="GO:0042276">
    <property type="term" value="P:error-prone translesion synthesis"/>
    <property type="evidence" value="ECO:0007669"/>
    <property type="project" value="TreeGrafter"/>
</dbReference>
<evidence type="ECO:0000256" key="9">
    <source>
        <dbReference type="ARBA" id="ARBA00022763"/>
    </source>
</evidence>
<evidence type="ECO:0000256" key="5">
    <source>
        <dbReference type="ARBA" id="ARBA00022679"/>
    </source>
</evidence>
<dbReference type="Pfam" id="PF00817">
    <property type="entry name" value="IMS"/>
    <property type="match status" value="1"/>
</dbReference>
<dbReference type="Pfam" id="PF21999">
    <property type="entry name" value="IMS_HHH_1"/>
    <property type="match status" value="1"/>
</dbReference>
<reference evidence="17" key="1">
    <citation type="journal article" date="2010" name="Insect Mol. Biol.">
        <title>The draft genome sequence of Arsenophonus nasoniae, son-killer bacterium of Nasonia vitripennis, reveals genes associated with virulence and symbiosis.</title>
        <authorList>
            <person name="Wilkes T."/>
            <person name="Darby A.C."/>
            <person name="Choi J."/>
            <person name="Colborne J.K."/>
            <person name="Werren J.H."/>
            <person name="Hurst G.D.D."/>
        </authorList>
    </citation>
    <scope>NUCLEOTIDE SEQUENCE</scope>
</reference>
<proteinExistence type="inferred from homology"/>
<feature type="active site" evidence="15">
    <location>
        <position position="110"/>
    </location>
</feature>
<comment type="cofactor">
    <cofactor evidence="15">
        <name>Mg(2+)</name>
        <dbReference type="ChEBI" id="CHEBI:18420"/>
    </cofactor>
    <text evidence="15">Binds 2 magnesium ions per subunit.</text>
</comment>
<keyword evidence="5 15" id="KW-0808">Transferase</keyword>
<dbReference type="GO" id="GO:0003684">
    <property type="term" value="F:damaged DNA binding"/>
    <property type="evidence" value="ECO:0007669"/>
    <property type="project" value="InterPro"/>
</dbReference>
<comment type="catalytic activity">
    <reaction evidence="14 15">
        <text>DNA(n) + a 2'-deoxyribonucleoside 5'-triphosphate = DNA(n+1) + diphosphate</text>
        <dbReference type="Rhea" id="RHEA:22508"/>
        <dbReference type="Rhea" id="RHEA-COMP:17339"/>
        <dbReference type="Rhea" id="RHEA-COMP:17340"/>
        <dbReference type="ChEBI" id="CHEBI:33019"/>
        <dbReference type="ChEBI" id="CHEBI:61560"/>
        <dbReference type="ChEBI" id="CHEBI:173112"/>
        <dbReference type="EC" id="2.7.7.7"/>
    </reaction>
</comment>
<organism evidence="17">
    <name type="scientific">Arsenophonus nasoniae</name>
    <name type="common">son-killer infecting Nasonia vitripennis</name>
    <dbReference type="NCBI Taxonomy" id="638"/>
    <lineage>
        <taxon>Bacteria</taxon>
        <taxon>Pseudomonadati</taxon>
        <taxon>Pseudomonadota</taxon>
        <taxon>Gammaproteobacteria</taxon>
        <taxon>Enterobacterales</taxon>
        <taxon>Morganellaceae</taxon>
        <taxon>Arsenophonus</taxon>
    </lineage>
</organism>
<keyword evidence="6 15" id="KW-0548">Nucleotidyltransferase</keyword>
<comment type="function">
    <text evidence="15">Poorly processive, error-prone DNA polymerase involved in untargeted mutagenesis. Copies undamaged DNA at stalled replication forks, which arise in vivo from mismatched or misaligned primer ends. These misaligned primers can be extended by PolIV. Exhibits no 3'-5' exonuclease (proofreading) activity. May be involved in translesional synthesis, in conjunction with the beta clamp from PolIII.</text>
</comment>
<comment type="subcellular location">
    <subcellularLocation>
        <location evidence="1 15">Cytoplasm</location>
    </subcellularLocation>
</comment>
<dbReference type="Gene3D" id="3.40.1170.60">
    <property type="match status" value="1"/>
</dbReference>
<dbReference type="FunFam" id="3.30.1490.100:FF:000002">
    <property type="entry name" value="DNA polymerase IV"/>
    <property type="match status" value="1"/>
</dbReference>
<dbReference type="Gene3D" id="3.30.1490.100">
    <property type="entry name" value="DNA polymerase, Y-family, little finger domain"/>
    <property type="match status" value="1"/>
</dbReference>
<evidence type="ECO:0000256" key="11">
    <source>
        <dbReference type="ARBA" id="ARBA00022932"/>
    </source>
</evidence>
<dbReference type="GO" id="GO:0003887">
    <property type="term" value="F:DNA-directed DNA polymerase activity"/>
    <property type="evidence" value="ECO:0007669"/>
    <property type="project" value="UniProtKB-UniRule"/>
</dbReference>
<dbReference type="InterPro" id="IPR050116">
    <property type="entry name" value="DNA_polymerase-Y"/>
</dbReference>
<dbReference type="NCBIfam" id="NF002677">
    <property type="entry name" value="PRK02406.1"/>
    <property type="match status" value="1"/>
</dbReference>
<feature type="domain" description="UmuC" evidence="16">
    <location>
        <begin position="10"/>
        <end position="191"/>
    </location>
</feature>
<keyword evidence="4 15" id="KW-0963">Cytoplasm</keyword>
<dbReference type="GO" id="GO:0006281">
    <property type="term" value="P:DNA repair"/>
    <property type="evidence" value="ECO:0007669"/>
    <property type="project" value="UniProtKB-UniRule"/>
</dbReference>
<dbReference type="GO" id="GO:0006261">
    <property type="term" value="P:DNA-templated DNA replication"/>
    <property type="evidence" value="ECO:0007669"/>
    <property type="project" value="UniProtKB-UniRule"/>
</dbReference>
<dbReference type="InterPro" id="IPR001126">
    <property type="entry name" value="UmuC"/>
</dbReference>
<keyword evidence="8 15" id="KW-0479">Metal-binding</keyword>
<evidence type="ECO:0000256" key="4">
    <source>
        <dbReference type="ARBA" id="ARBA00022490"/>
    </source>
</evidence>
<dbReference type="CDD" id="cd03586">
    <property type="entry name" value="PolY_Pol_IV_kappa"/>
    <property type="match status" value="1"/>
</dbReference>
<evidence type="ECO:0000256" key="7">
    <source>
        <dbReference type="ARBA" id="ARBA00022705"/>
    </source>
</evidence>
<evidence type="ECO:0000256" key="12">
    <source>
        <dbReference type="ARBA" id="ARBA00023125"/>
    </source>
</evidence>
<dbReference type="PANTHER" id="PTHR11076">
    <property type="entry name" value="DNA REPAIR POLYMERASE UMUC / TRANSFERASE FAMILY MEMBER"/>
    <property type="match status" value="1"/>
</dbReference>
<dbReference type="Gene3D" id="1.10.150.20">
    <property type="entry name" value="5' to 3' exonuclease, C-terminal subdomain"/>
    <property type="match status" value="1"/>
</dbReference>
<comment type="similarity">
    <text evidence="2 15">Belongs to the DNA polymerase type-Y family.</text>
</comment>
<keyword evidence="9 15" id="KW-0227">DNA damage</keyword>
<keyword evidence="11 15" id="KW-0239">DNA-directed DNA polymerase</keyword>
<dbReference type="GO" id="GO:0000287">
    <property type="term" value="F:magnesium ion binding"/>
    <property type="evidence" value="ECO:0007669"/>
    <property type="project" value="UniProtKB-UniRule"/>
</dbReference>
<feature type="site" description="Substrate discrimination" evidence="15">
    <location>
        <position position="19"/>
    </location>
</feature>
<dbReference type="InterPro" id="IPR017961">
    <property type="entry name" value="DNA_pol_Y-fam_little_finger"/>
</dbReference>
<keyword evidence="7 15" id="KW-0235">DNA replication</keyword>
<protein>
    <recommendedName>
        <fullName evidence="15">DNA polymerase IV</fullName>
        <shortName evidence="15">Pol IV</shortName>
        <ecNumber evidence="15">2.7.7.7</ecNumber>
    </recommendedName>
</protein>
<dbReference type="Gene3D" id="3.30.70.270">
    <property type="match status" value="1"/>
</dbReference>